<feature type="compositionally biased region" description="Basic and acidic residues" evidence="1">
    <location>
        <begin position="16"/>
        <end position="27"/>
    </location>
</feature>
<dbReference type="Proteomes" id="UP000004659">
    <property type="component" value="Unassembled WGS sequence"/>
</dbReference>
<sequence length="66" mass="7368">MGGGVPRSGSVFGRRSKTEHPQNRCDYTRLQGTILQGRYAFTNSLKKKPPRSDLSALGRYSLLQVE</sequence>
<reference evidence="2" key="1">
    <citation type="submission" date="2009-01" db="EMBL/GenBank/DDBJ databases">
        <title>The Genome Sequence of Brucella pinnipedialis M292/94/1.</title>
        <authorList>
            <consortium name="The Broad Institute Genome Sequencing Platform"/>
            <person name="Ward D."/>
            <person name="Young S.K."/>
            <person name="Kodira C.D."/>
            <person name="Zeng Q."/>
            <person name="Koehrsen M."/>
            <person name="Alvarado L."/>
            <person name="Berlin A."/>
            <person name="Borenstein D."/>
            <person name="Chen Z."/>
            <person name="Engels R."/>
            <person name="Freedman E."/>
            <person name="Gellesch M."/>
            <person name="Goldberg J."/>
            <person name="Griggs A."/>
            <person name="Gujja S."/>
            <person name="Heiman D."/>
            <person name="Hepburn T."/>
            <person name="Howarth C."/>
            <person name="Jen D."/>
            <person name="Larson L."/>
            <person name="Lewis B."/>
            <person name="Mehta T."/>
            <person name="Park D."/>
            <person name="Pearson M."/>
            <person name="Roberts A."/>
            <person name="Saif S."/>
            <person name="Shea T."/>
            <person name="Shenoy N."/>
            <person name="Sisk P."/>
            <person name="Stolte C."/>
            <person name="Sykes S."/>
            <person name="Walk T."/>
            <person name="White J."/>
            <person name="Yandava C."/>
            <person name="Whatmore A.M."/>
            <person name="Perrett L.L."/>
            <person name="O'Callaghan D."/>
            <person name="Nusbaum C."/>
            <person name="Galagan J."/>
            <person name="Birren B."/>
        </authorList>
    </citation>
    <scope>NUCLEOTIDE SEQUENCE [LARGE SCALE GENOMIC DNA]</scope>
    <source>
        <strain evidence="2">M292/94/1</strain>
    </source>
</reference>
<protein>
    <submittedName>
        <fullName evidence="2">Uncharacterized protein</fullName>
    </submittedName>
</protein>
<organism evidence="2">
    <name type="scientific">Brucella pinnipedialis M292/94/1</name>
    <dbReference type="NCBI Taxonomy" id="520462"/>
    <lineage>
        <taxon>Bacteria</taxon>
        <taxon>Pseudomonadati</taxon>
        <taxon>Pseudomonadota</taxon>
        <taxon>Alphaproteobacteria</taxon>
        <taxon>Hyphomicrobiales</taxon>
        <taxon>Brucellaceae</taxon>
        <taxon>Brucella/Ochrobactrum group</taxon>
        <taxon>Brucella</taxon>
    </lineage>
</organism>
<dbReference type="AlphaFoldDB" id="A0A0E1WZ49"/>
<dbReference type="HOGENOM" id="CLU_2822687_0_0_5"/>
<proteinExistence type="predicted"/>
<dbReference type="EMBL" id="EQ999534">
    <property type="protein sequence ID" value="EEZ29161.1"/>
    <property type="molecule type" value="Genomic_DNA"/>
</dbReference>
<gene>
    <name evidence="2" type="ORF">BALG_02514</name>
</gene>
<evidence type="ECO:0000313" key="2">
    <source>
        <dbReference type="EMBL" id="EEZ29161.1"/>
    </source>
</evidence>
<accession>A0A0E1WZ49</accession>
<evidence type="ECO:0000256" key="1">
    <source>
        <dbReference type="SAM" id="MobiDB-lite"/>
    </source>
</evidence>
<feature type="region of interest" description="Disordered" evidence="1">
    <location>
        <begin position="1"/>
        <end position="29"/>
    </location>
</feature>
<name>A0A0E1WZ49_9HYPH</name>